<evidence type="ECO:0000256" key="3">
    <source>
        <dbReference type="ARBA" id="ARBA00023136"/>
    </source>
</evidence>
<dbReference type="InterPro" id="IPR006665">
    <property type="entry name" value="OmpA-like"/>
</dbReference>
<evidence type="ECO:0000256" key="1">
    <source>
        <dbReference type="ARBA" id="ARBA00004442"/>
    </source>
</evidence>
<dbReference type="Pfam" id="PF18990">
    <property type="entry name" value="DUF5723"/>
    <property type="match status" value="1"/>
</dbReference>
<dbReference type="InterPro" id="IPR003367">
    <property type="entry name" value="Thrombospondin_3-like_rpt"/>
</dbReference>
<dbReference type="InterPro" id="IPR028974">
    <property type="entry name" value="TSP_type-3_rpt"/>
</dbReference>
<dbReference type="PANTHER" id="PTHR30329:SF21">
    <property type="entry name" value="LIPOPROTEIN YIAD-RELATED"/>
    <property type="match status" value="1"/>
</dbReference>
<dbReference type="EMBL" id="PVEO01000007">
    <property type="protein sequence ID" value="PQV47264.1"/>
    <property type="molecule type" value="Genomic_DNA"/>
</dbReference>
<dbReference type="SUPFAM" id="SSF103088">
    <property type="entry name" value="OmpA-like"/>
    <property type="match status" value="1"/>
</dbReference>
<comment type="caution">
    <text evidence="7">The sequence shown here is derived from an EMBL/GenBank/DDBJ whole genome shotgun (WGS) entry which is preliminary data.</text>
</comment>
<sequence length="655" mass="72123">MKKNTLLVFWLLGIFGYLQSQSYIGFLSDNYSGVNAVISNPANINSSPYKLDINLGGVSAFASNDYFGVNVFKALKDGYDFNLEATRSPLNDNRATGNVDVLGPSFMFSLSQNSTLALFTRARFFINANEINGETIASIDDDTTNDFTVDEDDFNGVGHAWAEFGVAYATTILNKNNRKLKGGISLKYLKGLASAYAFGEDVTFNYDADGTDLGGGQTTGSFTSSGTLNLARFDEFDADNYDYKSPNNASGFALDIGVSYQWHPDDLNTNTYKFKLGLSVTDIGFINYKNGVREVYNITNTNVSEEDYENSESINEFLNNFYTRLDGRTGYKIDLPSALNFNLDWNFRKNLFLNFNVDMPLISTDRITANRIANIVSLTPRYESKWFSFYLPLSVVQRNGFRMGAGFRAGPIYAGSGSLISAFASNNNQQADVYAGVKVPIYKNVPKDKDEDGIVDKLDNCPEIFGPKDNGGCPWGDIDEDGILDNEDACPEDAGPIENKGCPWKDTDGDGVLDKDDNCVEEAGTIPNNGCPEGEVTEEIQNNLNAFARTILFDSGTAMIKPESNTILMEIVQILKTYPSAGFTIEGHTDSTGGEDLNRELSEARANSVKDFLVKNGIDANRLLTVGYGESKPIFSNITNYGRARNRRVEINLID</sequence>
<reference evidence="7 8" key="1">
    <citation type="submission" date="2018-02" db="EMBL/GenBank/DDBJ databases">
        <title>Genomic Encyclopedia of Archaeal and Bacterial Type Strains, Phase II (KMG-II): from individual species to whole genera.</title>
        <authorList>
            <person name="Goeker M."/>
        </authorList>
    </citation>
    <scope>NUCLEOTIDE SEQUENCE [LARGE SCALE GENOMIC DNA]</scope>
    <source>
        <strain evidence="7 8">DSM 21165</strain>
    </source>
</reference>
<organism evidence="7 8">
    <name type="scientific">Jejuia pallidilutea</name>
    <dbReference type="NCBI Taxonomy" id="504487"/>
    <lineage>
        <taxon>Bacteria</taxon>
        <taxon>Pseudomonadati</taxon>
        <taxon>Bacteroidota</taxon>
        <taxon>Flavobacteriia</taxon>
        <taxon>Flavobacteriales</taxon>
        <taxon>Flavobacteriaceae</taxon>
        <taxon>Jejuia</taxon>
    </lineage>
</organism>
<dbReference type="Pfam" id="PF00691">
    <property type="entry name" value="OmpA"/>
    <property type="match status" value="1"/>
</dbReference>
<dbReference type="PROSITE" id="PS01068">
    <property type="entry name" value="OMPA_1"/>
    <property type="match status" value="1"/>
</dbReference>
<dbReference type="GO" id="GO:0005509">
    <property type="term" value="F:calcium ion binding"/>
    <property type="evidence" value="ECO:0007669"/>
    <property type="project" value="InterPro"/>
</dbReference>
<dbReference type="Proteomes" id="UP000251545">
    <property type="component" value="Unassembled WGS sequence"/>
</dbReference>
<comment type="subcellular location">
    <subcellularLocation>
        <location evidence="1">Cell outer membrane</location>
    </subcellularLocation>
</comment>
<dbReference type="InterPro" id="IPR006664">
    <property type="entry name" value="OMP_bac"/>
</dbReference>
<evidence type="ECO:0000313" key="8">
    <source>
        <dbReference type="Proteomes" id="UP000251545"/>
    </source>
</evidence>
<dbReference type="CDD" id="cd07185">
    <property type="entry name" value="OmpA_C-like"/>
    <property type="match status" value="1"/>
</dbReference>
<dbReference type="RefSeq" id="WP_105474133.1">
    <property type="nucleotide sequence ID" value="NZ_PVEO01000007.1"/>
</dbReference>
<keyword evidence="2" id="KW-0732">Signal</keyword>
<keyword evidence="4" id="KW-0998">Cell outer membrane</keyword>
<dbReference type="Pfam" id="PF02412">
    <property type="entry name" value="TSP_3"/>
    <property type="match status" value="3"/>
</dbReference>
<dbReference type="Gene3D" id="4.10.1080.10">
    <property type="entry name" value="TSP type-3 repeat"/>
    <property type="match status" value="1"/>
</dbReference>
<dbReference type="PANTHER" id="PTHR30329">
    <property type="entry name" value="STATOR ELEMENT OF FLAGELLAR MOTOR COMPLEX"/>
    <property type="match status" value="1"/>
</dbReference>
<accession>A0A362WYC2</accession>
<dbReference type="InterPro" id="IPR036737">
    <property type="entry name" value="OmpA-like_sf"/>
</dbReference>
<proteinExistence type="predicted"/>
<evidence type="ECO:0000259" key="6">
    <source>
        <dbReference type="PROSITE" id="PS51123"/>
    </source>
</evidence>
<protein>
    <submittedName>
        <fullName evidence="7">Outer membrane protein OmpA-like peptidoglycan-associated protein</fullName>
    </submittedName>
</protein>
<dbReference type="GO" id="GO:0009279">
    <property type="term" value="C:cell outer membrane"/>
    <property type="evidence" value="ECO:0007669"/>
    <property type="project" value="UniProtKB-SubCell"/>
</dbReference>
<dbReference type="GO" id="GO:0007155">
    <property type="term" value="P:cell adhesion"/>
    <property type="evidence" value="ECO:0007669"/>
    <property type="project" value="InterPro"/>
</dbReference>
<evidence type="ECO:0000256" key="2">
    <source>
        <dbReference type="ARBA" id="ARBA00022729"/>
    </source>
</evidence>
<evidence type="ECO:0000256" key="4">
    <source>
        <dbReference type="ARBA" id="ARBA00023237"/>
    </source>
</evidence>
<dbReference type="InterPro" id="IPR043781">
    <property type="entry name" value="DUF5723"/>
</dbReference>
<name>A0A362WYC2_9FLAO</name>
<dbReference type="InterPro" id="IPR006690">
    <property type="entry name" value="OMPA-like_CS"/>
</dbReference>
<dbReference type="Gene3D" id="3.30.1330.60">
    <property type="entry name" value="OmpA-like domain"/>
    <property type="match status" value="1"/>
</dbReference>
<dbReference type="PROSITE" id="PS51123">
    <property type="entry name" value="OMPA_2"/>
    <property type="match status" value="1"/>
</dbReference>
<evidence type="ECO:0000313" key="7">
    <source>
        <dbReference type="EMBL" id="PQV47264.1"/>
    </source>
</evidence>
<dbReference type="SUPFAM" id="SSF103647">
    <property type="entry name" value="TSP type-3 repeat"/>
    <property type="match status" value="1"/>
</dbReference>
<evidence type="ECO:0000256" key="5">
    <source>
        <dbReference type="PROSITE-ProRule" id="PRU00473"/>
    </source>
</evidence>
<keyword evidence="3 5" id="KW-0472">Membrane</keyword>
<gene>
    <name evidence="7" type="ORF">CLV33_10746</name>
</gene>
<dbReference type="PRINTS" id="PR01021">
    <property type="entry name" value="OMPADOMAIN"/>
</dbReference>
<feature type="domain" description="OmpA-like" evidence="6">
    <location>
        <begin position="540"/>
        <end position="655"/>
    </location>
</feature>
<dbReference type="InterPro" id="IPR050330">
    <property type="entry name" value="Bact_OuterMem_StrucFunc"/>
</dbReference>
<dbReference type="AlphaFoldDB" id="A0A362WYC2"/>